<evidence type="ECO:0000313" key="1">
    <source>
        <dbReference type="EMBL" id="KAL0165061.1"/>
    </source>
</evidence>
<dbReference type="Proteomes" id="UP001529510">
    <property type="component" value="Unassembled WGS sequence"/>
</dbReference>
<feature type="non-terminal residue" evidence="1">
    <location>
        <position position="1"/>
    </location>
</feature>
<accession>A0ABD0NVE4</accession>
<organism evidence="1 2">
    <name type="scientific">Cirrhinus mrigala</name>
    <name type="common">Mrigala</name>
    <dbReference type="NCBI Taxonomy" id="683832"/>
    <lineage>
        <taxon>Eukaryota</taxon>
        <taxon>Metazoa</taxon>
        <taxon>Chordata</taxon>
        <taxon>Craniata</taxon>
        <taxon>Vertebrata</taxon>
        <taxon>Euteleostomi</taxon>
        <taxon>Actinopterygii</taxon>
        <taxon>Neopterygii</taxon>
        <taxon>Teleostei</taxon>
        <taxon>Ostariophysi</taxon>
        <taxon>Cypriniformes</taxon>
        <taxon>Cyprinidae</taxon>
        <taxon>Labeoninae</taxon>
        <taxon>Labeonini</taxon>
        <taxon>Cirrhinus</taxon>
    </lineage>
</organism>
<sequence>SLTRRVRRMKMWKLMMMKTMKEMRQKRLERRMTDLITSGSVKLCSAMKHPQ</sequence>
<comment type="caution">
    <text evidence="1">The sequence shown here is derived from an EMBL/GenBank/DDBJ whole genome shotgun (WGS) entry which is preliminary data.</text>
</comment>
<dbReference type="EMBL" id="JAMKFB020000020">
    <property type="protein sequence ID" value="KAL0165061.1"/>
    <property type="molecule type" value="Genomic_DNA"/>
</dbReference>
<name>A0ABD0NVE4_CIRMR</name>
<dbReference type="AlphaFoldDB" id="A0ABD0NVE4"/>
<keyword evidence="2" id="KW-1185">Reference proteome</keyword>
<proteinExistence type="predicted"/>
<gene>
    <name evidence="1" type="ORF">M9458_040814</name>
</gene>
<reference evidence="1 2" key="1">
    <citation type="submission" date="2024-05" db="EMBL/GenBank/DDBJ databases">
        <title>Genome sequencing and assembly of Indian major carp, Cirrhinus mrigala (Hamilton, 1822).</title>
        <authorList>
            <person name="Mohindra V."/>
            <person name="Chowdhury L.M."/>
            <person name="Lal K."/>
            <person name="Jena J.K."/>
        </authorList>
    </citation>
    <scope>NUCLEOTIDE SEQUENCE [LARGE SCALE GENOMIC DNA]</scope>
    <source>
        <strain evidence="1">CM1030</strain>
        <tissue evidence="1">Blood</tissue>
    </source>
</reference>
<protein>
    <submittedName>
        <fullName evidence="1">Uncharacterized protein</fullName>
    </submittedName>
</protein>
<evidence type="ECO:0000313" key="2">
    <source>
        <dbReference type="Proteomes" id="UP001529510"/>
    </source>
</evidence>